<evidence type="ECO:0000256" key="1">
    <source>
        <dbReference type="SAM" id="SignalP"/>
    </source>
</evidence>
<feature type="chain" id="PRO_5005320148" evidence="1">
    <location>
        <begin position="27"/>
        <end position="394"/>
    </location>
</feature>
<accession>A0A0J9GYL5</accession>
<dbReference type="RefSeq" id="WP_053101300.1">
    <property type="nucleotide sequence ID" value="NZ_LFTY01000002.1"/>
</dbReference>
<evidence type="ECO:0000313" key="2">
    <source>
        <dbReference type="EMBL" id="KMW58583.1"/>
    </source>
</evidence>
<gene>
    <name evidence="2" type="ORF">AIOL_003561</name>
</gene>
<dbReference type="STRING" id="1675527.AIOL_003561"/>
<organism evidence="2 3">
    <name type="scientific">Candidatus Rhodobacter oscarellae</name>
    <dbReference type="NCBI Taxonomy" id="1675527"/>
    <lineage>
        <taxon>Bacteria</taxon>
        <taxon>Pseudomonadati</taxon>
        <taxon>Pseudomonadota</taxon>
        <taxon>Alphaproteobacteria</taxon>
        <taxon>Rhodobacterales</taxon>
        <taxon>Rhodobacter group</taxon>
        <taxon>Rhodobacter</taxon>
    </lineage>
</organism>
<dbReference type="Proteomes" id="UP000037178">
    <property type="component" value="Unassembled WGS sequence"/>
</dbReference>
<sequence>MTKLMYRNFAGLAAAITVFSTPFAQADQVILDDLIVDGSLCVGFDCTNGESFGFDTIRLKENNLRIKFQDTSNSASFPTTDWQITANDSSNGGQNKFSIDNIDGGRTPFTILAGAPSHSLYVDNSGDIGLGTSNPLVNVHVTDGNTPTLRLEQNGSQGFTPQTWDVAGNETNFFIRDATNGSALPFRIRRTAPNNALYVDTTGNIGMGTNDPTAALEINDSSAEALKISGNGLKLVRFSSSDGNAVQIRLQSDSADNRRILATDSDGTTQRSQISLNNTAILLAGPTVSGGDRWAEVSATGIELPAGAAFSVNGTDLNVPDYVFAPDYELMPLAEVGAFIVENNHLPEVPSAAEIKEAGLDMTEMQLTLLKKVEELTLYTLEQQKLIDQLLADR</sequence>
<name>A0A0J9GYL5_9RHOB</name>
<dbReference type="OrthoDB" id="4463518at2"/>
<keyword evidence="1" id="KW-0732">Signal</keyword>
<comment type="caution">
    <text evidence="2">The sequence shown here is derived from an EMBL/GenBank/DDBJ whole genome shotgun (WGS) entry which is preliminary data.</text>
</comment>
<dbReference type="EMBL" id="LFTY01000002">
    <property type="protein sequence ID" value="KMW58583.1"/>
    <property type="molecule type" value="Genomic_DNA"/>
</dbReference>
<dbReference type="AlphaFoldDB" id="A0A0J9GYL5"/>
<feature type="signal peptide" evidence="1">
    <location>
        <begin position="1"/>
        <end position="26"/>
    </location>
</feature>
<protein>
    <submittedName>
        <fullName evidence="2">Uncharacterized protein</fullName>
    </submittedName>
</protein>
<evidence type="ECO:0000313" key="3">
    <source>
        <dbReference type="Proteomes" id="UP000037178"/>
    </source>
</evidence>
<proteinExistence type="predicted"/>
<dbReference type="PATRIC" id="fig|1675527.3.peg.3729"/>
<reference evidence="2 3" key="1">
    <citation type="submission" date="2015-06" db="EMBL/GenBank/DDBJ databases">
        <title>Draft genome sequence of an Alphaproteobacteria species associated to the Mediterranean sponge Oscarella lobularis.</title>
        <authorList>
            <person name="Jourda C."/>
            <person name="Santini S."/>
            <person name="Claverie J.-M."/>
        </authorList>
    </citation>
    <scope>NUCLEOTIDE SEQUENCE [LARGE SCALE GENOMIC DNA]</scope>
    <source>
        <strain evidence="2">IGS</strain>
    </source>
</reference>
<keyword evidence="3" id="KW-1185">Reference proteome</keyword>